<keyword evidence="1" id="KW-0732">Signal</keyword>
<dbReference type="Gene3D" id="1.10.472.60">
    <property type="entry name" value="putative protein disulfide isomerase domain"/>
    <property type="match status" value="1"/>
</dbReference>
<dbReference type="Pfam" id="PF13743">
    <property type="entry name" value="Thioredoxin_5"/>
    <property type="match status" value="1"/>
</dbReference>
<feature type="signal peptide" evidence="1">
    <location>
        <begin position="1"/>
        <end position="26"/>
    </location>
</feature>
<dbReference type="Proteomes" id="UP000486602">
    <property type="component" value="Unassembled WGS sequence"/>
</dbReference>
<organism evidence="2 3">
    <name type="scientific">Cryomorpha ignava</name>
    <dbReference type="NCBI Taxonomy" id="101383"/>
    <lineage>
        <taxon>Bacteria</taxon>
        <taxon>Pseudomonadati</taxon>
        <taxon>Bacteroidota</taxon>
        <taxon>Flavobacteriia</taxon>
        <taxon>Flavobacteriales</taxon>
        <taxon>Cryomorphaceae</taxon>
        <taxon>Cryomorpha</taxon>
    </lineage>
</organism>
<dbReference type="RefSeq" id="WP_163284345.1">
    <property type="nucleotide sequence ID" value="NZ_JAAGVY010000009.1"/>
</dbReference>
<keyword evidence="3" id="KW-1185">Reference proteome</keyword>
<dbReference type="PANTHER" id="PTHR13887">
    <property type="entry name" value="GLUTATHIONE S-TRANSFERASE KAPPA"/>
    <property type="match status" value="1"/>
</dbReference>
<feature type="chain" id="PRO_5029711505" evidence="1">
    <location>
        <begin position="27"/>
        <end position="351"/>
    </location>
</feature>
<sequence>MRKLKHLFFTFCIVTLADTCAAQVSAAISSEASIPTPDTMKVDKKVNLACDIETGECGPEEQSGIEEINLQKANKVKLIYYTDPICSACWAIEPELRKFKMSYGDFVDIEYRMGGLLPGWDGFADKANGIGKPSDVAHHWDEVGEMSGMSIDGDVWINNPLDSSFPSSIAFKAMQKQGGAISLTYLRRIREMVFLENVNIAKEENLIQAAADVGADVDEFTEDLNDPITKLAFEQEMRECREMGVRGFPTFIFIGNDGKGYKISGTSGYENYELALEKAYGKKVEAKTITYNELQLLEKYDFLASQEIAVALSQDLSTTESNLKKLGEKGLVKEVPQKYGSFWRFVKGCSY</sequence>
<gene>
    <name evidence="2" type="ORF">G3O08_07180</name>
</gene>
<reference evidence="2 3" key="1">
    <citation type="submission" date="2020-02" db="EMBL/GenBank/DDBJ databases">
        <title>Out from the shadows clarifying the taxonomy of the family Cryomorphaceae and related taxa by utilizing the GTDB taxonomic framework.</title>
        <authorList>
            <person name="Bowman J.P."/>
        </authorList>
    </citation>
    <scope>NUCLEOTIDE SEQUENCE [LARGE SCALE GENOMIC DNA]</scope>
    <source>
        <strain evidence="2 3">QSSC 1-22</strain>
    </source>
</reference>
<comment type="caution">
    <text evidence="2">The sequence shown here is derived from an EMBL/GenBank/DDBJ whole genome shotgun (WGS) entry which is preliminary data.</text>
</comment>
<dbReference type="PANTHER" id="PTHR13887:SF47">
    <property type="entry name" value="CLPXP ADAPTER PROTEIN SPXH"/>
    <property type="match status" value="1"/>
</dbReference>
<dbReference type="Gene3D" id="3.40.30.10">
    <property type="entry name" value="Glutaredoxin"/>
    <property type="match status" value="1"/>
</dbReference>
<proteinExistence type="predicted"/>
<dbReference type="InterPro" id="IPR036249">
    <property type="entry name" value="Thioredoxin-like_sf"/>
</dbReference>
<dbReference type="CDD" id="cd03025">
    <property type="entry name" value="DsbA_FrnE_like"/>
    <property type="match status" value="1"/>
</dbReference>
<protein>
    <submittedName>
        <fullName evidence="2">DsbA family protein</fullName>
    </submittedName>
</protein>
<accession>A0A7K3WNP7</accession>
<dbReference type="EMBL" id="JAAGVY010000009">
    <property type="protein sequence ID" value="NEN23279.1"/>
    <property type="molecule type" value="Genomic_DNA"/>
</dbReference>
<dbReference type="SUPFAM" id="SSF52833">
    <property type="entry name" value="Thioredoxin-like"/>
    <property type="match status" value="1"/>
</dbReference>
<name>A0A7K3WNP7_9FLAO</name>
<evidence type="ECO:0000313" key="2">
    <source>
        <dbReference type="EMBL" id="NEN23279.1"/>
    </source>
</evidence>
<evidence type="ECO:0000256" key="1">
    <source>
        <dbReference type="SAM" id="SignalP"/>
    </source>
</evidence>
<dbReference type="AlphaFoldDB" id="A0A7K3WNP7"/>
<evidence type="ECO:0000313" key="3">
    <source>
        <dbReference type="Proteomes" id="UP000486602"/>
    </source>
</evidence>